<comment type="function">
    <text evidence="9">Role in flagellar biosynthesis.</text>
</comment>
<dbReference type="InterPro" id="IPR002191">
    <property type="entry name" value="Bac_export_3"/>
</dbReference>
<keyword evidence="5 9" id="KW-0812">Transmembrane</keyword>
<keyword evidence="7 9" id="KW-0472">Membrane</keyword>
<dbReference type="NCBIfam" id="NF004671">
    <property type="entry name" value="PRK06010.1"/>
    <property type="match status" value="1"/>
</dbReference>
<keyword evidence="6 9" id="KW-1133">Transmembrane helix</keyword>
<sequence length="90" mass="9484">MNEAEAIEIVQSAVWTIVAGCGPAVAVAMAVGVVIALFQALTQIQEVTLTFVPKILAIFVVIAMTASFTGAQVYAFTQESYGRIESGFGR</sequence>
<evidence type="ECO:0000313" key="10">
    <source>
        <dbReference type="EMBL" id="WAP67522.1"/>
    </source>
</evidence>
<keyword evidence="4 9" id="KW-1003">Cell membrane</keyword>
<dbReference type="PANTHER" id="PTHR34040">
    <property type="entry name" value="FLAGELLAR BIOSYNTHETIC PROTEIN FLIQ"/>
    <property type="match status" value="1"/>
</dbReference>
<dbReference type="Pfam" id="PF01313">
    <property type="entry name" value="Bac_export_3"/>
    <property type="match status" value="1"/>
</dbReference>
<evidence type="ECO:0000256" key="9">
    <source>
        <dbReference type="RuleBase" id="RU364090"/>
    </source>
</evidence>
<dbReference type="RefSeq" id="WP_268879984.1">
    <property type="nucleotide sequence ID" value="NZ_CP114029.1"/>
</dbReference>
<proteinExistence type="inferred from homology"/>
<protein>
    <recommendedName>
        <fullName evidence="3 9">Flagellar biosynthetic protein FliQ</fullName>
    </recommendedName>
</protein>
<evidence type="ECO:0000256" key="8">
    <source>
        <dbReference type="ARBA" id="ARBA00023143"/>
    </source>
</evidence>
<reference evidence="10" key="1">
    <citation type="submission" date="2022-12" db="EMBL/GenBank/DDBJ databases">
        <title>Jiella pelagia sp. nov., isolated from phosphonate enriched culture of Northwest Pacific surface seawater.</title>
        <authorList>
            <person name="Shin D.Y."/>
            <person name="Hwang C.Y."/>
        </authorList>
    </citation>
    <scope>NUCLEOTIDE SEQUENCE</scope>
    <source>
        <strain evidence="10">HL-NP1</strain>
    </source>
</reference>
<keyword evidence="10" id="KW-0966">Cell projection</keyword>
<dbReference type="PRINTS" id="PR00952">
    <property type="entry name" value="TYPE3IMQPROT"/>
</dbReference>
<keyword evidence="8 9" id="KW-0975">Bacterial flagellum</keyword>
<gene>
    <name evidence="9 10" type="primary">fliQ</name>
    <name evidence="10" type="ORF">OH818_18675</name>
</gene>
<evidence type="ECO:0000256" key="1">
    <source>
        <dbReference type="ARBA" id="ARBA00004651"/>
    </source>
</evidence>
<keyword evidence="10" id="KW-0969">Cilium</keyword>
<keyword evidence="11" id="KW-1185">Reference proteome</keyword>
<dbReference type="PANTHER" id="PTHR34040:SF2">
    <property type="entry name" value="FLAGELLAR BIOSYNTHETIC PROTEIN FLIQ"/>
    <property type="match status" value="1"/>
</dbReference>
<keyword evidence="10" id="KW-0282">Flagellum</keyword>
<comment type="subcellular location">
    <subcellularLocation>
        <location evidence="1 9">Cell membrane</location>
        <topology evidence="1">Multi-pass membrane protein</topology>
    </subcellularLocation>
    <subcellularLocation>
        <location evidence="9">Bacterial flagellum basal body</location>
    </subcellularLocation>
</comment>
<dbReference type="PIRSF" id="PIRSF004669">
    <property type="entry name" value="FliQ"/>
    <property type="match status" value="1"/>
</dbReference>
<dbReference type="InterPro" id="IPR006305">
    <property type="entry name" value="FliQ"/>
</dbReference>
<evidence type="ECO:0000256" key="2">
    <source>
        <dbReference type="ARBA" id="ARBA00006156"/>
    </source>
</evidence>
<evidence type="ECO:0000256" key="3">
    <source>
        <dbReference type="ARBA" id="ARBA00021718"/>
    </source>
</evidence>
<accession>A0ABY7BUP4</accession>
<evidence type="ECO:0000256" key="5">
    <source>
        <dbReference type="ARBA" id="ARBA00022692"/>
    </source>
</evidence>
<dbReference type="EMBL" id="CP114029">
    <property type="protein sequence ID" value="WAP67522.1"/>
    <property type="molecule type" value="Genomic_DNA"/>
</dbReference>
<name>A0ABY7BUP4_9HYPH</name>
<evidence type="ECO:0000256" key="7">
    <source>
        <dbReference type="ARBA" id="ARBA00023136"/>
    </source>
</evidence>
<dbReference type="Proteomes" id="UP001164020">
    <property type="component" value="Chromosome"/>
</dbReference>
<feature type="transmembrane region" description="Helical" evidence="9">
    <location>
        <begin position="55"/>
        <end position="76"/>
    </location>
</feature>
<feature type="transmembrane region" description="Helical" evidence="9">
    <location>
        <begin position="12"/>
        <end position="35"/>
    </location>
</feature>
<organism evidence="10 11">
    <name type="scientific">Jiella pelagia</name>
    <dbReference type="NCBI Taxonomy" id="2986949"/>
    <lineage>
        <taxon>Bacteria</taxon>
        <taxon>Pseudomonadati</taxon>
        <taxon>Pseudomonadota</taxon>
        <taxon>Alphaproteobacteria</taxon>
        <taxon>Hyphomicrobiales</taxon>
        <taxon>Aurantimonadaceae</taxon>
        <taxon>Jiella</taxon>
    </lineage>
</organism>
<comment type="similarity">
    <text evidence="2 9">Belongs to the FliQ/MopD/SpaQ family.</text>
</comment>
<evidence type="ECO:0000256" key="4">
    <source>
        <dbReference type="ARBA" id="ARBA00022475"/>
    </source>
</evidence>
<dbReference type="NCBIfam" id="TIGR01402">
    <property type="entry name" value="fliQ"/>
    <property type="match status" value="1"/>
</dbReference>
<evidence type="ECO:0000313" key="11">
    <source>
        <dbReference type="Proteomes" id="UP001164020"/>
    </source>
</evidence>
<evidence type="ECO:0000256" key="6">
    <source>
        <dbReference type="ARBA" id="ARBA00022989"/>
    </source>
</evidence>